<keyword evidence="2" id="KW-1185">Reference proteome</keyword>
<dbReference type="Proteomes" id="UP000799324">
    <property type="component" value="Unassembled WGS sequence"/>
</dbReference>
<sequence length="234" mass="26216">MSPTELQKTLFSLWATGTTFELDPQKSVKAEFARLGLIRGWKGGDLNWNEHWFLCFGSDYGYGPHFASRAAPAVVNYFQVPSSPAPPVEAAAADANEWEFLNHDSESESSGVPISTPSTASWEEVGYPGMDISVALSALQSWIPHEVGGWQKLCLITGIEEDALPKSITKCKEALKSKLINIVNLLRHIGNPSTPFIHFTSYQMFRIYTNKKENKFPRVKAKTTRFLRELLKHL</sequence>
<dbReference type="EMBL" id="MU004314">
    <property type="protein sequence ID" value="KAF2658510.1"/>
    <property type="molecule type" value="Genomic_DNA"/>
</dbReference>
<evidence type="ECO:0000313" key="1">
    <source>
        <dbReference type="EMBL" id="KAF2658510.1"/>
    </source>
</evidence>
<gene>
    <name evidence="1" type="ORF">K491DRAFT_676330</name>
</gene>
<dbReference type="AlphaFoldDB" id="A0A6A6TF44"/>
<name>A0A6A6TF44_9PLEO</name>
<reference evidence="1" key="1">
    <citation type="journal article" date="2020" name="Stud. Mycol.">
        <title>101 Dothideomycetes genomes: a test case for predicting lifestyles and emergence of pathogens.</title>
        <authorList>
            <person name="Haridas S."/>
            <person name="Albert R."/>
            <person name="Binder M."/>
            <person name="Bloem J."/>
            <person name="Labutti K."/>
            <person name="Salamov A."/>
            <person name="Andreopoulos B."/>
            <person name="Baker S."/>
            <person name="Barry K."/>
            <person name="Bills G."/>
            <person name="Bluhm B."/>
            <person name="Cannon C."/>
            <person name="Castanera R."/>
            <person name="Culley D."/>
            <person name="Daum C."/>
            <person name="Ezra D."/>
            <person name="Gonzalez J."/>
            <person name="Henrissat B."/>
            <person name="Kuo A."/>
            <person name="Liang C."/>
            <person name="Lipzen A."/>
            <person name="Lutzoni F."/>
            <person name="Magnuson J."/>
            <person name="Mondo S."/>
            <person name="Nolan M."/>
            <person name="Ohm R."/>
            <person name="Pangilinan J."/>
            <person name="Park H.-J."/>
            <person name="Ramirez L."/>
            <person name="Alfaro M."/>
            <person name="Sun H."/>
            <person name="Tritt A."/>
            <person name="Yoshinaga Y."/>
            <person name="Zwiers L.-H."/>
            <person name="Turgeon B."/>
            <person name="Goodwin S."/>
            <person name="Spatafora J."/>
            <person name="Crous P."/>
            <person name="Grigoriev I."/>
        </authorList>
    </citation>
    <scope>NUCLEOTIDE SEQUENCE</scope>
    <source>
        <strain evidence="1">CBS 122681</strain>
    </source>
</reference>
<dbReference type="PANTHER" id="PTHR38846">
    <property type="entry name" value="C3H1-TYPE DOMAIN-CONTAINING PROTEIN"/>
    <property type="match status" value="1"/>
</dbReference>
<dbReference type="OrthoDB" id="6105938at2759"/>
<protein>
    <submittedName>
        <fullName evidence="1">Uncharacterized protein</fullName>
    </submittedName>
</protein>
<dbReference type="PANTHER" id="PTHR38846:SF1">
    <property type="entry name" value="C3H1-TYPE DOMAIN-CONTAINING PROTEIN"/>
    <property type="match status" value="1"/>
</dbReference>
<accession>A0A6A6TF44</accession>
<organism evidence="1 2">
    <name type="scientific">Lophiostoma macrostomum CBS 122681</name>
    <dbReference type="NCBI Taxonomy" id="1314788"/>
    <lineage>
        <taxon>Eukaryota</taxon>
        <taxon>Fungi</taxon>
        <taxon>Dikarya</taxon>
        <taxon>Ascomycota</taxon>
        <taxon>Pezizomycotina</taxon>
        <taxon>Dothideomycetes</taxon>
        <taxon>Pleosporomycetidae</taxon>
        <taxon>Pleosporales</taxon>
        <taxon>Lophiostomataceae</taxon>
        <taxon>Lophiostoma</taxon>
    </lineage>
</organism>
<evidence type="ECO:0000313" key="2">
    <source>
        <dbReference type="Proteomes" id="UP000799324"/>
    </source>
</evidence>
<proteinExistence type="predicted"/>